<evidence type="ECO:0000256" key="5">
    <source>
        <dbReference type="ARBA" id="ARBA00023136"/>
    </source>
</evidence>
<organism evidence="10 11">
    <name type="scientific">Streptomyces blastmyceticus</name>
    <dbReference type="NCBI Taxonomy" id="68180"/>
    <lineage>
        <taxon>Bacteria</taxon>
        <taxon>Bacillati</taxon>
        <taxon>Actinomycetota</taxon>
        <taxon>Actinomycetes</taxon>
        <taxon>Kitasatosporales</taxon>
        <taxon>Streptomycetaceae</taxon>
        <taxon>Streptomyces</taxon>
    </lineage>
</organism>
<feature type="transmembrane region" description="Helical" evidence="8">
    <location>
        <begin position="388"/>
        <end position="412"/>
    </location>
</feature>
<dbReference type="InterPro" id="IPR049453">
    <property type="entry name" value="Memb_transporter_dom"/>
</dbReference>
<evidence type="ECO:0000259" key="9">
    <source>
        <dbReference type="Pfam" id="PF13515"/>
    </source>
</evidence>
<evidence type="ECO:0000256" key="4">
    <source>
        <dbReference type="ARBA" id="ARBA00022989"/>
    </source>
</evidence>
<dbReference type="EMBL" id="BAAABW010000018">
    <property type="protein sequence ID" value="GAA0355203.1"/>
    <property type="molecule type" value="Genomic_DNA"/>
</dbReference>
<evidence type="ECO:0000313" key="10">
    <source>
        <dbReference type="EMBL" id="GAA0355203.1"/>
    </source>
</evidence>
<reference evidence="11" key="1">
    <citation type="journal article" date="2019" name="Int. J. Syst. Evol. Microbiol.">
        <title>The Global Catalogue of Microorganisms (GCM) 10K type strain sequencing project: providing services to taxonomists for standard genome sequencing and annotation.</title>
        <authorList>
            <consortium name="The Broad Institute Genomics Platform"/>
            <consortium name="The Broad Institute Genome Sequencing Center for Infectious Disease"/>
            <person name="Wu L."/>
            <person name="Ma J."/>
        </authorList>
    </citation>
    <scope>NUCLEOTIDE SEQUENCE [LARGE SCALE GENOMIC DNA]</scope>
    <source>
        <strain evidence="11">JCM 4565</strain>
    </source>
</reference>
<name>A0ABP3GUN8_9ACTN</name>
<comment type="caution">
    <text evidence="10">The sequence shown here is derived from an EMBL/GenBank/DDBJ whole genome shotgun (WGS) entry which is preliminary data.</text>
</comment>
<feature type="transmembrane region" description="Helical" evidence="8">
    <location>
        <begin position="43"/>
        <end position="62"/>
    </location>
</feature>
<keyword evidence="2" id="KW-1003">Cell membrane</keyword>
<evidence type="ECO:0000256" key="1">
    <source>
        <dbReference type="ARBA" id="ARBA00004651"/>
    </source>
</evidence>
<dbReference type="PANTHER" id="PTHR30509">
    <property type="entry name" value="P-HYDROXYBENZOIC ACID EFFLUX PUMP SUBUNIT-RELATED"/>
    <property type="match status" value="1"/>
</dbReference>
<feature type="transmembrane region" description="Helical" evidence="8">
    <location>
        <begin position="478"/>
        <end position="495"/>
    </location>
</feature>
<feature type="region of interest" description="Disordered" evidence="7">
    <location>
        <begin position="650"/>
        <end position="672"/>
    </location>
</feature>
<proteinExistence type="inferred from homology"/>
<evidence type="ECO:0000256" key="8">
    <source>
        <dbReference type="SAM" id="Phobius"/>
    </source>
</evidence>
<keyword evidence="11" id="KW-1185">Reference proteome</keyword>
<dbReference type="Proteomes" id="UP001500063">
    <property type="component" value="Unassembled WGS sequence"/>
</dbReference>
<feature type="transmembrane region" description="Helical" evidence="8">
    <location>
        <begin position="69"/>
        <end position="86"/>
    </location>
</feature>
<sequence>MRMSALLRLPDARESARRALWVAAAGCPGFYFFRYGLHDPVIALYAIFGALPLIMFCQVPGAPRERTRTLLTALPVGVLLVTAGTLLAVSSWAAACGMFVVGFVISYCSVGGPRLTGLATAFQLYYVLPCFPPYAPETLGSRLLGLALGVLLTVLAERFLWPEPAPEPYRMRLAGAAAAVADCTGAAADRLAAGPGTSLAPDPRAAADRALDGVRLSRVPLMERPVSPAARVRALRHTHAAIRHVRDQLDRLFTEAGGAPGAPPATLALLRHTESALRRAATALRAGTAEEDGTLPEELDAFDAARAETLPGTTAGRLRQDAVVRAVAEGARLVTEAARIALGGRPPGGRTPSSPFTYAATPAPVLWWRRLRMHLTPRSVHLQNALRVAAALACARLLVGALGLSHGFWVLLATLSLMRTSAADTRAGLGPAFAGTAVGAVLAAGLLYLVGEVPLFYAVALLVVVLVGFTVAPLLGPAWIQGVFTVAFVLIFTQLSTADWRISEVRIVDVLLGGSIGAVASLLAWPHGGQGELRRDMADFLARGAASCRAVIARLGGAPGPADLQQSVRHAMHFAEASSAQYHIECGDRHPSDRPWEAVLTVGYDMVHGGDLMLMSHQKGPLPAAVTVELTGLAERVAAEVLRAADALRAGDSDGADPARTPPATCPPEDSGPLRYVAHRTPAVPDTQALLIADAEAWLSGVARAAARIRGAPG</sequence>
<keyword evidence="4 8" id="KW-1133">Transmembrane helix</keyword>
<evidence type="ECO:0000256" key="2">
    <source>
        <dbReference type="ARBA" id="ARBA00022475"/>
    </source>
</evidence>
<comment type="subcellular location">
    <subcellularLocation>
        <location evidence="1">Cell membrane</location>
        <topology evidence="1">Multi-pass membrane protein</topology>
    </subcellularLocation>
</comment>
<comment type="similarity">
    <text evidence="6">Belongs to the YccS/YhfK family.</text>
</comment>
<feature type="transmembrane region" description="Helical" evidence="8">
    <location>
        <begin position="92"/>
        <end position="110"/>
    </location>
</feature>
<feature type="transmembrane region" description="Helical" evidence="8">
    <location>
        <begin position="20"/>
        <end position="37"/>
    </location>
</feature>
<protein>
    <submittedName>
        <fullName evidence="10">FUSC family protein</fullName>
    </submittedName>
</protein>
<feature type="transmembrane region" description="Helical" evidence="8">
    <location>
        <begin position="507"/>
        <end position="525"/>
    </location>
</feature>
<feature type="transmembrane region" description="Helical" evidence="8">
    <location>
        <begin position="432"/>
        <end position="450"/>
    </location>
</feature>
<gene>
    <name evidence="10" type="ORF">GCM10010319_35500</name>
</gene>
<evidence type="ECO:0000256" key="7">
    <source>
        <dbReference type="SAM" id="MobiDB-lite"/>
    </source>
</evidence>
<accession>A0ABP3GUN8</accession>
<evidence type="ECO:0000256" key="6">
    <source>
        <dbReference type="ARBA" id="ARBA00043993"/>
    </source>
</evidence>
<feature type="transmembrane region" description="Helical" evidence="8">
    <location>
        <begin position="455"/>
        <end position="472"/>
    </location>
</feature>
<evidence type="ECO:0000256" key="3">
    <source>
        <dbReference type="ARBA" id="ARBA00022692"/>
    </source>
</evidence>
<feature type="domain" description="Integral membrane bound transporter" evidence="9">
    <location>
        <begin position="397"/>
        <end position="519"/>
    </location>
</feature>
<evidence type="ECO:0000313" key="11">
    <source>
        <dbReference type="Proteomes" id="UP001500063"/>
    </source>
</evidence>
<keyword evidence="5 8" id="KW-0472">Membrane</keyword>
<dbReference type="PANTHER" id="PTHR30509:SF8">
    <property type="entry name" value="INNER MEMBRANE PROTEIN YCCS"/>
    <property type="match status" value="1"/>
</dbReference>
<dbReference type="Pfam" id="PF13515">
    <property type="entry name" value="FUSC_2"/>
    <property type="match status" value="1"/>
</dbReference>
<keyword evidence="3 8" id="KW-0812">Transmembrane</keyword>